<organism evidence="2 4">
    <name type="scientific">Haloarcula marismortui ATCC 33800</name>
    <dbReference type="NCBI Taxonomy" id="662476"/>
    <lineage>
        <taxon>Archaea</taxon>
        <taxon>Methanobacteriati</taxon>
        <taxon>Methanobacteriota</taxon>
        <taxon>Stenosarchaea group</taxon>
        <taxon>Halobacteria</taxon>
        <taxon>Halobacteriales</taxon>
        <taxon>Haloarculaceae</taxon>
        <taxon>Haloarcula</taxon>
    </lineage>
</organism>
<evidence type="ECO:0000259" key="1">
    <source>
        <dbReference type="PROSITE" id="PS00028"/>
    </source>
</evidence>
<dbReference type="GeneID" id="64825050"/>
<accession>M0JLY8</accession>
<evidence type="ECO:0000313" key="3">
    <source>
        <dbReference type="EMBL" id="QUJ74019.1"/>
    </source>
</evidence>
<dbReference type="InterPro" id="IPR013087">
    <property type="entry name" value="Znf_C2H2_type"/>
</dbReference>
<dbReference type="Proteomes" id="UP000011659">
    <property type="component" value="Unassembled WGS sequence"/>
</dbReference>
<dbReference type="EMBL" id="CP073368">
    <property type="protein sequence ID" value="QUJ74019.1"/>
    <property type="molecule type" value="Genomic_DNA"/>
</dbReference>
<reference evidence="3" key="2">
    <citation type="submission" date="2021-04" db="EMBL/GenBank/DDBJ databases">
        <title>Complete Genome sequence and Methylome Analysis of the Haloarchaeon Haloarcula sinaiiensis.</title>
        <authorList>
            <person name="Fomenkov A."/>
            <person name="DasSarma P."/>
            <person name="DasSarma S."/>
            <person name="Roberts R.J."/>
        </authorList>
    </citation>
    <scope>NUCLEOTIDE SEQUENCE</scope>
    <source>
        <strain evidence="3">ATCC 33800</strain>
        <plasmid evidence="3">pHsi540</plasmid>
    </source>
</reference>
<dbReference type="PROSITE" id="PS00028">
    <property type="entry name" value="ZINC_FINGER_C2H2_1"/>
    <property type="match status" value="1"/>
</dbReference>
<evidence type="ECO:0000313" key="2">
    <source>
        <dbReference type="EMBL" id="EMA08700.1"/>
    </source>
</evidence>
<dbReference type="Proteomes" id="UP000682967">
    <property type="component" value="Plasmid pHsi540"/>
</dbReference>
<evidence type="ECO:0000313" key="5">
    <source>
        <dbReference type="Proteomes" id="UP000682967"/>
    </source>
</evidence>
<evidence type="ECO:0000313" key="4">
    <source>
        <dbReference type="Proteomes" id="UP000011659"/>
    </source>
</evidence>
<dbReference type="RefSeq" id="WP_004966723.1">
    <property type="nucleotide sequence ID" value="NZ_AOLR01000059.1"/>
</dbReference>
<keyword evidence="3" id="KW-0614">Plasmid</keyword>
<geneLocation type="plasmid" evidence="3 5">
    <name>pHsi540</name>
</geneLocation>
<name>M0JLY8_9EURY</name>
<protein>
    <recommendedName>
        <fullName evidence="1">C2H2-type domain-containing protein</fullName>
    </recommendedName>
</protein>
<keyword evidence="4" id="KW-1185">Reference proteome</keyword>
<dbReference type="KEGG" id="hsin:KDQ40_18800"/>
<dbReference type="AlphaFoldDB" id="M0JLY8"/>
<gene>
    <name evidence="2" type="ORF">C436_20513</name>
    <name evidence="3" type="ORF">KDQ40_18800</name>
</gene>
<sequence>MRWDCPHCKRSFGTFALARTHANIFSHQIFTVDDAGDTFDILLPPTASSVNASLWNRLQYRLDALVS</sequence>
<feature type="domain" description="C2H2-type" evidence="1">
    <location>
        <begin position="5"/>
        <end position="27"/>
    </location>
</feature>
<dbReference type="PATRIC" id="fig|662476.7.peg.4085"/>
<dbReference type="EMBL" id="AOLR01000059">
    <property type="protein sequence ID" value="EMA08700.1"/>
    <property type="molecule type" value="Genomic_DNA"/>
</dbReference>
<proteinExistence type="predicted"/>
<reference evidence="2 4" key="1">
    <citation type="journal article" date="2014" name="PLoS Genet.">
        <title>Phylogenetically driven sequencing of extremely halophilic archaea reveals strategies for static and dynamic osmo-response.</title>
        <authorList>
            <person name="Becker E.A."/>
            <person name="Seitzer P.M."/>
            <person name="Tritt A."/>
            <person name="Larsen D."/>
            <person name="Krusor M."/>
            <person name="Yao A.I."/>
            <person name="Wu D."/>
            <person name="Madern D."/>
            <person name="Eisen J.A."/>
            <person name="Darling A.E."/>
            <person name="Facciotti M.T."/>
        </authorList>
    </citation>
    <scope>NUCLEOTIDE SEQUENCE [LARGE SCALE GENOMIC DNA]</scope>
    <source>
        <strain evidence="2 4">ATCC 33800</strain>
    </source>
</reference>